<reference evidence="3" key="1">
    <citation type="journal article" date="2011" name="MBio">
        <title>Novel metabolic attributes of the genus Cyanothece, comprising a group of unicellular nitrogen-fixing Cyanobacteria.</title>
        <authorList>
            <person name="Bandyopadhyay A."/>
            <person name="Elvitigala T."/>
            <person name="Welsh E."/>
            <person name="Stockel J."/>
            <person name="Liberton M."/>
            <person name="Min H."/>
            <person name="Sherman L.A."/>
            <person name="Pakrasi H.B."/>
        </authorList>
    </citation>
    <scope>NUCLEOTIDE SEQUENCE [LARGE SCALE GENOMIC DNA]</scope>
    <source>
        <strain evidence="3">PCC 7822</strain>
        <plasmid evidence="3">Cy782203</plasmid>
    </source>
</reference>
<protein>
    <recommendedName>
        <fullName evidence="1">CHAT domain-containing protein</fullName>
    </recommendedName>
</protein>
<dbReference type="AlphaFoldDB" id="E0UN63"/>
<dbReference type="PANTHER" id="PTHR10098">
    <property type="entry name" value="RAPSYN-RELATED"/>
    <property type="match status" value="1"/>
</dbReference>
<dbReference type="InterPro" id="IPR024983">
    <property type="entry name" value="CHAT_dom"/>
</dbReference>
<dbReference type="HOGENOM" id="CLU_002404_0_0_3"/>
<dbReference type="Proteomes" id="UP000008206">
    <property type="component" value="Plasmid Cy782203"/>
</dbReference>
<organism evidence="2 3">
    <name type="scientific">Gloeothece verrucosa (strain PCC 7822)</name>
    <name type="common">Cyanothece sp. (strain PCC 7822)</name>
    <dbReference type="NCBI Taxonomy" id="497965"/>
    <lineage>
        <taxon>Bacteria</taxon>
        <taxon>Bacillati</taxon>
        <taxon>Cyanobacteriota</taxon>
        <taxon>Cyanophyceae</taxon>
        <taxon>Oscillatoriophycideae</taxon>
        <taxon>Chroococcales</taxon>
        <taxon>Aphanothecaceae</taxon>
        <taxon>Gloeothece</taxon>
        <taxon>Gloeothece verrucosa</taxon>
    </lineage>
</organism>
<dbReference type="KEGG" id="cyj:Cyan7822_6712"/>
<evidence type="ECO:0000259" key="1">
    <source>
        <dbReference type="Pfam" id="PF12770"/>
    </source>
</evidence>
<dbReference type="Gene3D" id="1.25.40.10">
    <property type="entry name" value="Tetratricopeptide repeat domain"/>
    <property type="match status" value="1"/>
</dbReference>
<dbReference type="SUPFAM" id="SSF48452">
    <property type="entry name" value="TPR-like"/>
    <property type="match status" value="1"/>
</dbReference>
<gene>
    <name evidence="2" type="ordered locus">Cyan7822_6712</name>
</gene>
<evidence type="ECO:0000313" key="2">
    <source>
        <dbReference type="EMBL" id="ADN18393.1"/>
    </source>
</evidence>
<dbReference type="Pfam" id="PF12770">
    <property type="entry name" value="CHAT"/>
    <property type="match status" value="1"/>
</dbReference>
<evidence type="ECO:0000313" key="3">
    <source>
        <dbReference type="Proteomes" id="UP000008206"/>
    </source>
</evidence>
<geneLocation type="plasmid" evidence="2 3">
    <name>Cy782203</name>
</geneLocation>
<dbReference type="OrthoDB" id="446317at2"/>
<keyword evidence="2" id="KW-0614">Plasmid</keyword>
<dbReference type="EMBL" id="CP002201">
    <property type="protein sequence ID" value="ADN18393.1"/>
    <property type="molecule type" value="Genomic_DNA"/>
</dbReference>
<feature type="domain" description="CHAT" evidence="1">
    <location>
        <begin position="448"/>
        <end position="700"/>
    </location>
</feature>
<keyword evidence="3" id="KW-1185">Reference proteome</keyword>
<name>E0UN63_GLOV7</name>
<dbReference type="InterPro" id="IPR011990">
    <property type="entry name" value="TPR-like_helical_dom_sf"/>
</dbReference>
<sequence>MPQKIFLFFFMVTLTLIGFFSQKSLSQSEDLKSELTQVQKLIEQGNLNLASYLLEKVSQSGENSYIQAIKANLALAQGDYIRSISIFESLYQQNFGLTERNKENRLALLNNYSQALTERSQIYLALASEELYRRQEFSRAALDDKNHALGLVREAVAQSALSSQQSQIQARLNLGKLDPASFSLEDLEKIKDEIRSLPASNQQVNFWLLLIEIHSSLPLLQEALSIALELNDPLSLTRAWGALAQYYELSGDYKEALTASQQASLAASSISNWEQLAKWQWLSARVYRRLNQPENANVAYRNAVNAVKQLRYSLTGNRVSQALYLDTIEPLLRDFLAFLLNQPSASQETLAEALEILRLGQLSELDNYFGRICEVIVSNEPSLKADTAIIYTILLPQKSYIILRLGNTYHLFELEASSETIKKEALNWRHQIADRFYGDYRPGSYYFYDKLIRPIKPKLALNKISHLIFVQDGILRNLPMAALYDDDKKFLIESFSISYSLGLGGRIVSSRPKSPLVVAASQPSSAFPNPIPAAIDEARNINNLLGGTQLINEAFSPATLLKQLEKPHQLLHIASHSRFSGLIEESLVQTGTQTLTLFEFERILQSRQSPIKRLILSACQTAEGSRYAVLGLAGIGLRSGIDNVIGSLWFSEDKKTSSFITSFYQFWKFNLSEEEALRQAQIEQIRKGTSPIDWAAFVCITP</sequence>
<dbReference type="PANTHER" id="PTHR10098:SF112">
    <property type="entry name" value="SLR0380 PROTEIN"/>
    <property type="match status" value="1"/>
</dbReference>
<proteinExistence type="predicted"/>
<accession>E0UN63</accession>